<evidence type="ECO:0000259" key="2">
    <source>
        <dbReference type="Pfam" id="PF13468"/>
    </source>
</evidence>
<dbReference type="EMBL" id="CP043494">
    <property type="protein sequence ID" value="WNG45850.1"/>
    <property type="molecule type" value="Genomic_DNA"/>
</dbReference>
<feature type="domain" description="Glyoxalase-like" evidence="2">
    <location>
        <begin position="21"/>
        <end position="109"/>
    </location>
</feature>
<gene>
    <name evidence="3" type="ORF">F0U60_18340</name>
</gene>
<evidence type="ECO:0000313" key="3">
    <source>
        <dbReference type="EMBL" id="WNG45850.1"/>
    </source>
</evidence>
<dbReference type="Gene3D" id="3.10.180.10">
    <property type="entry name" value="2,3-Dihydroxybiphenyl 1,2-Dioxygenase, domain 1"/>
    <property type="match status" value="1"/>
</dbReference>
<evidence type="ECO:0000256" key="1">
    <source>
        <dbReference type="SAM" id="MobiDB-lite"/>
    </source>
</evidence>
<accession>A0ABY9WPW8</accession>
<dbReference type="RefSeq" id="WP_395821524.1">
    <property type="nucleotide sequence ID" value="NZ_CP043494.1"/>
</dbReference>
<organism evidence="3 4">
    <name type="scientific">Archangium minus</name>
    <dbReference type="NCBI Taxonomy" id="83450"/>
    <lineage>
        <taxon>Bacteria</taxon>
        <taxon>Pseudomonadati</taxon>
        <taxon>Myxococcota</taxon>
        <taxon>Myxococcia</taxon>
        <taxon>Myxococcales</taxon>
        <taxon>Cystobacterineae</taxon>
        <taxon>Archangiaceae</taxon>
        <taxon>Archangium</taxon>
    </lineage>
</organism>
<dbReference type="InterPro" id="IPR029068">
    <property type="entry name" value="Glyas_Bleomycin-R_OHBP_Dase"/>
</dbReference>
<dbReference type="InterPro" id="IPR025870">
    <property type="entry name" value="Glyoxalase-like_dom"/>
</dbReference>
<dbReference type="Proteomes" id="UP001611383">
    <property type="component" value="Chromosome"/>
</dbReference>
<reference evidence="3 4" key="1">
    <citation type="submission" date="2019-08" db="EMBL/GenBank/DDBJ databases">
        <title>Archangium and Cystobacter genomes.</title>
        <authorList>
            <person name="Chen I.-C.K."/>
            <person name="Wielgoss S."/>
        </authorList>
    </citation>
    <scope>NUCLEOTIDE SEQUENCE [LARGE SCALE GENOMIC DNA]</scope>
    <source>
        <strain evidence="3 4">Cbm 6</strain>
    </source>
</reference>
<proteinExistence type="predicted"/>
<protein>
    <submittedName>
        <fullName evidence="3">VOC family protein</fullName>
    </submittedName>
</protein>
<feature type="region of interest" description="Disordered" evidence="1">
    <location>
        <begin position="146"/>
        <end position="166"/>
    </location>
</feature>
<feature type="compositionally biased region" description="Basic and acidic residues" evidence="1">
    <location>
        <begin position="157"/>
        <end position="166"/>
    </location>
</feature>
<sequence>MAPHRESLGDTMSHARISLCHVFVLVESGAPEAAKLEQAGLRESFRRVHPGQGTTNVCYCFDNAYLELLWAVDGTDLASPAVAPTRLAERAAWRSTGANPFGIALRTEPPEAPLPFATWDYQAPFLPSGRTIPVAHASKDPRQPFLFRSPGSARPDQWTDGRAGERQRGAGLSEIVALHLMLPPGLEPAAELRQLEQAGLLTLGTGEEGPRMLLTLSGLTGGPPKRLSLPDFGWSVPSCP</sequence>
<name>A0ABY9WPW8_9BACT</name>
<keyword evidence="4" id="KW-1185">Reference proteome</keyword>
<evidence type="ECO:0000313" key="4">
    <source>
        <dbReference type="Proteomes" id="UP001611383"/>
    </source>
</evidence>
<dbReference type="Pfam" id="PF13468">
    <property type="entry name" value="Glyoxalase_3"/>
    <property type="match status" value="1"/>
</dbReference>